<name>A0A9P7ZFM1_9HYPO</name>
<gene>
    <name evidence="2" type="ORF">F5Z01DRAFT_692629</name>
</gene>
<sequence length="478" mass="51283">MPRGLYDVSFAASGSEAARALASAKAKAKSKQSSSAPLTASSAGVEKPPSPKPSKQTSKEEPFARKQQRQSLPVQEYADPLAWQQFSNALPVGNKSLQYLPRDWGGPGVVQNHTLEAFGYNYSSASSTSSFIHHPTQPIADSHGQTYHFSGFPSNNEHLRMFYAQPPPPSVPPSLILRSNGPPRSSARFASGHHRHEPAPVVPSPPPSKQNNNIDMPPWLYPQSSKWFEKMSLDCARSVKLVPTGDPRTESSETMTKKRKRGAHGQSKSEPTGAETSSKRQAKMDGLFSTEGVLENFRWSPFGPDEMQQALLLDQVLHQPTTLDLELASYNTAFAPCDLTLGTSSCSPSSLGGDGNHGFTDHPLPGLLDSNSFMPGTASGPVSVFQDTPDMVSVPCPGYACPAIVDGQFLDNYSPGLGMTFDTVPPAPGIRPLESGPLDNMPHGDNGAQPAIEGIVSSVFRKEVRGIRQEGESGHASL</sequence>
<evidence type="ECO:0000256" key="1">
    <source>
        <dbReference type="SAM" id="MobiDB-lite"/>
    </source>
</evidence>
<feature type="region of interest" description="Disordered" evidence="1">
    <location>
        <begin position="22"/>
        <end position="71"/>
    </location>
</feature>
<evidence type="ECO:0000313" key="3">
    <source>
        <dbReference type="Proteomes" id="UP000887229"/>
    </source>
</evidence>
<evidence type="ECO:0000313" key="2">
    <source>
        <dbReference type="EMBL" id="KAG9251214.1"/>
    </source>
</evidence>
<dbReference type="EMBL" id="MU251270">
    <property type="protein sequence ID" value="KAG9251214.1"/>
    <property type="molecule type" value="Genomic_DNA"/>
</dbReference>
<comment type="caution">
    <text evidence="2">The sequence shown here is derived from an EMBL/GenBank/DDBJ whole genome shotgun (WGS) entry which is preliminary data.</text>
</comment>
<proteinExistence type="predicted"/>
<dbReference type="GeneID" id="70297095"/>
<feature type="compositionally biased region" description="Low complexity" evidence="1">
    <location>
        <begin position="22"/>
        <end position="36"/>
    </location>
</feature>
<dbReference type="RefSeq" id="XP_046115138.1">
    <property type="nucleotide sequence ID" value="XM_046266192.1"/>
</dbReference>
<dbReference type="Proteomes" id="UP000887229">
    <property type="component" value="Unassembled WGS sequence"/>
</dbReference>
<feature type="region of interest" description="Disordered" evidence="1">
    <location>
        <begin position="177"/>
        <end position="216"/>
    </location>
</feature>
<feature type="region of interest" description="Disordered" evidence="1">
    <location>
        <begin position="239"/>
        <end position="282"/>
    </location>
</feature>
<protein>
    <submittedName>
        <fullName evidence="2">Uncharacterized protein</fullName>
    </submittedName>
</protein>
<dbReference type="OrthoDB" id="10437200at2759"/>
<feature type="compositionally biased region" description="Polar residues" evidence="1">
    <location>
        <begin position="266"/>
        <end position="276"/>
    </location>
</feature>
<reference evidence="2" key="1">
    <citation type="journal article" date="2021" name="IMA Fungus">
        <title>Genomic characterization of three marine fungi, including Emericellopsis atlantica sp. nov. with signatures of a generalist lifestyle and marine biomass degradation.</title>
        <authorList>
            <person name="Hagestad O.C."/>
            <person name="Hou L."/>
            <person name="Andersen J.H."/>
            <person name="Hansen E.H."/>
            <person name="Altermark B."/>
            <person name="Li C."/>
            <person name="Kuhnert E."/>
            <person name="Cox R.J."/>
            <person name="Crous P.W."/>
            <person name="Spatafora J.W."/>
            <person name="Lail K."/>
            <person name="Amirebrahimi M."/>
            <person name="Lipzen A."/>
            <person name="Pangilinan J."/>
            <person name="Andreopoulos W."/>
            <person name="Hayes R.D."/>
            <person name="Ng V."/>
            <person name="Grigoriev I.V."/>
            <person name="Jackson S.A."/>
            <person name="Sutton T.D.S."/>
            <person name="Dobson A.D.W."/>
            <person name="Rama T."/>
        </authorList>
    </citation>
    <scope>NUCLEOTIDE SEQUENCE</scope>
    <source>
        <strain evidence="2">TS7</strain>
    </source>
</reference>
<keyword evidence="3" id="KW-1185">Reference proteome</keyword>
<organism evidence="2 3">
    <name type="scientific">Emericellopsis atlantica</name>
    <dbReference type="NCBI Taxonomy" id="2614577"/>
    <lineage>
        <taxon>Eukaryota</taxon>
        <taxon>Fungi</taxon>
        <taxon>Dikarya</taxon>
        <taxon>Ascomycota</taxon>
        <taxon>Pezizomycotina</taxon>
        <taxon>Sordariomycetes</taxon>
        <taxon>Hypocreomycetidae</taxon>
        <taxon>Hypocreales</taxon>
        <taxon>Bionectriaceae</taxon>
        <taxon>Emericellopsis</taxon>
    </lineage>
</organism>
<accession>A0A9P7ZFM1</accession>
<dbReference type="AlphaFoldDB" id="A0A9P7ZFM1"/>